<keyword evidence="4 11" id="KW-0812">Transmembrane</keyword>
<evidence type="ECO:0000313" key="13">
    <source>
        <dbReference type="EMBL" id="MEX4009222.1"/>
    </source>
</evidence>
<dbReference type="PANTHER" id="PTHR10027">
    <property type="entry name" value="CALCIUM-ACTIVATED POTASSIUM CHANNEL ALPHA CHAIN"/>
    <property type="match status" value="1"/>
</dbReference>
<evidence type="ECO:0000256" key="6">
    <source>
        <dbReference type="ARBA" id="ARBA00022958"/>
    </source>
</evidence>
<feature type="transmembrane region" description="Helical" evidence="11">
    <location>
        <begin position="31"/>
        <end position="52"/>
    </location>
</feature>
<dbReference type="InterPro" id="IPR003938">
    <property type="entry name" value="K_chnl_volt-dep_EAG/ELK/ERG"/>
</dbReference>
<keyword evidence="8" id="KW-0406">Ion transport</keyword>
<name>A0ABV3WX11_9HYPH</name>
<evidence type="ECO:0000256" key="10">
    <source>
        <dbReference type="ARBA" id="ARBA00023303"/>
    </source>
</evidence>
<dbReference type="InterPro" id="IPR013099">
    <property type="entry name" value="K_chnl_dom"/>
</dbReference>
<dbReference type="PRINTS" id="PR01463">
    <property type="entry name" value="EAGCHANLFMLY"/>
</dbReference>
<keyword evidence="14" id="KW-1185">Reference proteome</keyword>
<evidence type="ECO:0000256" key="5">
    <source>
        <dbReference type="ARBA" id="ARBA00022826"/>
    </source>
</evidence>
<keyword evidence="6" id="KW-0630">Potassium</keyword>
<feature type="transmembrane region" description="Helical" evidence="11">
    <location>
        <begin position="207"/>
        <end position="224"/>
    </location>
</feature>
<dbReference type="RefSeq" id="WP_368804166.1">
    <property type="nucleotide sequence ID" value="NZ_JAZHFV010000006.1"/>
</dbReference>
<proteinExistence type="predicted"/>
<keyword evidence="9 11" id="KW-0472">Membrane</keyword>
<dbReference type="GO" id="GO:0034220">
    <property type="term" value="P:monoatomic ion transmembrane transport"/>
    <property type="evidence" value="ECO:0007669"/>
    <property type="project" value="UniProtKB-KW"/>
</dbReference>
<keyword evidence="3" id="KW-0633">Potassium transport</keyword>
<keyword evidence="5" id="KW-0631">Potassium channel</keyword>
<dbReference type="Proteomes" id="UP001559025">
    <property type="component" value="Unassembled WGS sequence"/>
</dbReference>
<dbReference type="PANTHER" id="PTHR10027:SF10">
    <property type="entry name" value="SLOWPOKE 2, ISOFORM D"/>
    <property type="match status" value="1"/>
</dbReference>
<feature type="domain" description="Potassium channel" evidence="12">
    <location>
        <begin position="156"/>
        <end position="228"/>
    </location>
</feature>
<feature type="transmembrane region" description="Helical" evidence="11">
    <location>
        <begin position="182"/>
        <end position="201"/>
    </location>
</feature>
<evidence type="ECO:0000256" key="8">
    <source>
        <dbReference type="ARBA" id="ARBA00023065"/>
    </source>
</evidence>
<feature type="transmembrane region" description="Helical" evidence="11">
    <location>
        <begin position="95"/>
        <end position="118"/>
    </location>
</feature>
<accession>A0ABV3WX11</accession>
<dbReference type="Pfam" id="PF07885">
    <property type="entry name" value="Ion_trans_2"/>
    <property type="match status" value="1"/>
</dbReference>
<comment type="caution">
    <text evidence="13">The sequence shown here is derived from an EMBL/GenBank/DDBJ whole genome shotgun (WGS) entry which is preliminary data.</text>
</comment>
<dbReference type="InterPro" id="IPR047871">
    <property type="entry name" value="K_chnl_Slo-like"/>
</dbReference>
<evidence type="ECO:0000313" key="14">
    <source>
        <dbReference type="Proteomes" id="UP001559025"/>
    </source>
</evidence>
<evidence type="ECO:0000256" key="1">
    <source>
        <dbReference type="ARBA" id="ARBA00004141"/>
    </source>
</evidence>
<feature type="transmembrane region" description="Helical" evidence="11">
    <location>
        <begin position="64"/>
        <end position="83"/>
    </location>
</feature>
<dbReference type="EMBL" id="JAZHFV010000006">
    <property type="protein sequence ID" value="MEX4009222.1"/>
    <property type="molecule type" value="Genomic_DNA"/>
</dbReference>
<gene>
    <name evidence="13" type="ORF">V1479_18065</name>
</gene>
<evidence type="ECO:0000259" key="12">
    <source>
        <dbReference type="Pfam" id="PF07885"/>
    </source>
</evidence>
<feature type="transmembrane region" description="Helical" evidence="11">
    <location>
        <begin position="150"/>
        <end position="170"/>
    </location>
</feature>
<keyword evidence="2" id="KW-0813">Transport</keyword>
<protein>
    <submittedName>
        <fullName evidence="13">Potassium channel family protein</fullName>
    </submittedName>
</protein>
<organism evidence="13 14">
    <name type="scientific">Neoaquamicrobium sediminum</name>
    <dbReference type="NCBI Taxonomy" id="1849104"/>
    <lineage>
        <taxon>Bacteria</taxon>
        <taxon>Pseudomonadati</taxon>
        <taxon>Pseudomonadota</taxon>
        <taxon>Alphaproteobacteria</taxon>
        <taxon>Hyphomicrobiales</taxon>
        <taxon>Phyllobacteriaceae</taxon>
        <taxon>Neoaquamicrobium</taxon>
    </lineage>
</organism>
<dbReference type="SUPFAM" id="SSF81324">
    <property type="entry name" value="Voltage-gated potassium channels"/>
    <property type="match status" value="1"/>
</dbReference>
<evidence type="ECO:0000256" key="9">
    <source>
        <dbReference type="ARBA" id="ARBA00023136"/>
    </source>
</evidence>
<evidence type="ECO:0000256" key="3">
    <source>
        <dbReference type="ARBA" id="ARBA00022538"/>
    </source>
</evidence>
<evidence type="ECO:0000256" key="11">
    <source>
        <dbReference type="SAM" id="Phobius"/>
    </source>
</evidence>
<reference evidence="13 14" key="1">
    <citation type="submission" date="2024-01" db="EMBL/GenBank/DDBJ databases">
        <title>New evidence supports the origin of RcGTA from prophage.</title>
        <authorList>
            <person name="Xu Y."/>
            <person name="Liu B."/>
            <person name="Chen F."/>
        </authorList>
    </citation>
    <scope>NUCLEOTIDE SEQUENCE [LARGE SCALE GENOMIC DNA]</scope>
    <source>
        <strain evidence="13 14">CBW1107-2</strain>
    </source>
</reference>
<dbReference type="Gene3D" id="1.10.287.70">
    <property type="match status" value="1"/>
</dbReference>
<evidence type="ECO:0000256" key="4">
    <source>
        <dbReference type="ARBA" id="ARBA00022692"/>
    </source>
</evidence>
<sequence>MTIDKTPAAEETRFAALRAKLRKLYHGRTRAALRFQLAVTVVDLAAIVFFIASPMLRDRPSFLWIDYTVAAILGIDIAARALASSDIGRWFRQPTIWVDLLVLVTLLFPQTLANLGFLRILRLWTLSRSGVLWGPLERNGYGEWRETVHAVMNLLTFLFVVTGFVYTFFFNEGSGVVGYVDAFYFTVATVTTTGFGDIVLPGTWGKLTAIVTMIVGISLFVRLAQAIFRPAKVFFPCPQCALQRHEMDAVYCKACGHMLKIPDDSD</sequence>
<evidence type="ECO:0000256" key="2">
    <source>
        <dbReference type="ARBA" id="ARBA00022448"/>
    </source>
</evidence>
<evidence type="ECO:0000256" key="7">
    <source>
        <dbReference type="ARBA" id="ARBA00022989"/>
    </source>
</evidence>
<keyword evidence="10 13" id="KW-0407">Ion channel</keyword>
<keyword evidence="7 11" id="KW-1133">Transmembrane helix</keyword>
<comment type="subcellular location">
    <subcellularLocation>
        <location evidence="1">Membrane</location>
        <topology evidence="1">Multi-pass membrane protein</topology>
    </subcellularLocation>
</comment>